<dbReference type="Proteomes" id="UP000053199">
    <property type="component" value="Unassembled WGS sequence"/>
</dbReference>
<evidence type="ECO:0000313" key="2">
    <source>
        <dbReference type="EMBL" id="KSU75922.1"/>
    </source>
</evidence>
<organism evidence="2 3">
    <name type="scientific">Pseudarthrobacter enclensis</name>
    <dbReference type="NCBI Taxonomy" id="993070"/>
    <lineage>
        <taxon>Bacteria</taxon>
        <taxon>Bacillati</taxon>
        <taxon>Actinomycetota</taxon>
        <taxon>Actinomycetes</taxon>
        <taxon>Micrococcales</taxon>
        <taxon>Micrococcaceae</taxon>
        <taxon>Pseudarthrobacter</taxon>
    </lineage>
</organism>
<feature type="transmembrane region" description="Helical" evidence="1">
    <location>
        <begin position="40"/>
        <end position="59"/>
    </location>
</feature>
<dbReference type="AlphaFoldDB" id="A0A0V8IMG6"/>
<sequence>MNTAGTPPHRPRLAALAWLPGPLATGLGLAAHVLGGGASPAPLIVVALAALLGMAAAIGRPWRLPGWGLLLLSGVVQQVLHLAFAAFSVSTGIDLPTHGHGSAPAADTAGGGAQATAPHDLHLLLYLHMGAALVTAWATGRLARAAAKPAALAVAGPEQA</sequence>
<name>A0A0V8IMG6_9MICC</name>
<accession>A0A0V8IMG6</accession>
<evidence type="ECO:0000313" key="3">
    <source>
        <dbReference type="Proteomes" id="UP000053199"/>
    </source>
</evidence>
<proteinExistence type="predicted"/>
<comment type="caution">
    <text evidence="2">The sequence shown here is derived from an EMBL/GenBank/DDBJ whole genome shotgun (WGS) entry which is preliminary data.</text>
</comment>
<dbReference type="RefSeq" id="WP_058268216.1">
    <property type="nucleotide sequence ID" value="NZ_FMAZ01000004.1"/>
</dbReference>
<reference evidence="2 3" key="1">
    <citation type="journal article" date="2014" name="Arch. Microbiol.">
        <title>Arthrobacter enclensis sp. nov., isolated from sediment sample.</title>
        <authorList>
            <person name="Dastager S.G."/>
            <person name="Liu Q."/>
            <person name="Tang S.K."/>
            <person name="Krishnamurthi S."/>
            <person name="Lee J.C."/>
            <person name="Li W.J."/>
        </authorList>
    </citation>
    <scope>NUCLEOTIDE SEQUENCE [LARGE SCALE GENOMIC DNA]</scope>
    <source>
        <strain evidence="2 3">NIO-1008</strain>
    </source>
</reference>
<keyword evidence="1" id="KW-1133">Transmembrane helix</keyword>
<gene>
    <name evidence="2" type="ORF">AS031_11105</name>
</gene>
<keyword evidence="3" id="KW-1185">Reference proteome</keyword>
<keyword evidence="1" id="KW-0812">Transmembrane</keyword>
<feature type="transmembrane region" description="Helical" evidence="1">
    <location>
        <begin position="66"/>
        <end position="87"/>
    </location>
</feature>
<dbReference type="EMBL" id="LNQM01000004">
    <property type="protein sequence ID" value="KSU75922.1"/>
    <property type="molecule type" value="Genomic_DNA"/>
</dbReference>
<protein>
    <submittedName>
        <fullName evidence="2">Uncharacterized protein</fullName>
    </submittedName>
</protein>
<feature type="transmembrane region" description="Helical" evidence="1">
    <location>
        <begin position="123"/>
        <end position="140"/>
    </location>
</feature>
<evidence type="ECO:0000256" key="1">
    <source>
        <dbReference type="SAM" id="Phobius"/>
    </source>
</evidence>
<keyword evidence="1" id="KW-0472">Membrane</keyword>